<protein>
    <submittedName>
        <fullName evidence="1">Uncharacterized protein</fullName>
    </submittedName>
</protein>
<sequence length="375" mass="40698">MNFRVRDATVNVYSTRRLLNALLVTDQSVLPAGSQCQLSTCSSKPSKCSANFDCECLALTNGGGSGMCANPIISCSNLAPCQNNHTCSVLGTVCVNSTKCQQNVCYPVALAIPQMCPPIIYDNIERASAIDYFWLDASVRSDLDLYTFNSSGWVGSSNYVTSWTDKVKNISMSTRTYSTPPGLYVPGVSPSVRFYRGGTTRNTGLDVGSLVGGGDQTSKLRNYTIVIVAKVNAHSRIFSAGNGPYSNVTMCFEINPITGLLSLEDYYAGNSINTTASIIISEAENTKNAAVYSVVVSNSSTSFYYNMVNKSSVPFTSNKGFFGHFNGFALGSVWGWVGRGYNDDFNLYEIRVYKEALKQSQISSLVTALRAKWNI</sequence>
<gene>
    <name evidence="1" type="ORF">GPM918_LOCUS17265</name>
    <name evidence="2" type="ORF">SRO942_LOCUS17264</name>
</gene>
<accession>A0A814LV52</accession>
<dbReference type="Proteomes" id="UP000663829">
    <property type="component" value="Unassembled WGS sequence"/>
</dbReference>
<organism evidence="1 3">
    <name type="scientific">Didymodactylos carnosus</name>
    <dbReference type="NCBI Taxonomy" id="1234261"/>
    <lineage>
        <taxon>Eukaryota</taxon>
        <taxon>Metazoa</taxon>
        <taxon>Spiralia</taxon>
        <taxon>Gnathifera</taxon>
        <taxon>Rotifera</taxon>
        <taxon>Eurotatoria</taxon>
        <taxon>Bdelloidea</taxon>
        <taxon>Philodinida</taxon>
        <taxon>Philodinidae</taxon>
        <taxon>Didymodactylos</taxon>
    </lineage>
</organism>
<dbReference type="Proteomes" id="UP000681722">
    <property type="component" value="Unassembled WGS sequence"/>
</dbReference>
<evidence type="ECO:0000313" key="3">
    <source>
        <dbReference type="Proteomes" id="UP000663829"/>
    </source>
</evidence>
<evidence type="ECO:0000313" key="1">
    <source>
        <dbReference type="EMBL" id="CAF1070820.1"/>
    </source>
</evidence>
<proteinExistence type="predicted"/>
<dbReference type="EMBL" id="CAJNOQ010004706">
    <property type="protein sequence ID" value="CAF1070820.1"/>
    <property type="molecule type" value="Genomic_DNA"/>
</dbReference>
<dbReference type="EMBL" id="CAJOBC010004706">
    <property type="protein sequence ID" value="CAF3837947.1"/>
    <property type="molecule type" value="Genomic_DNA"/>
</dbReference>
<dbReference type="SUPFAM" id="SSF49899">
    <property type="entry name" value="Concanavalin A-like lectins/glucanases"/>
    <property type="match status" value="1"/>
</dbReference>
<reference evidence="1" key="1">
    <citation type="submission" date="2021-02" db="EMBL/GenBank/DDBJ databases">
        <authorList>
            <person name="Nowell W R."/>
        </authorList>
    </citation>
    <scope>NUCLEOTIDE SEQUENCE</scope>
</reference>
<dbReference type="InterPro" id="IPR013320">
    <property type="entry name" value="ConA-like_dom_sf"/>
</dbReference>
<dbReference type="AlphaFoldDB" id="A0A814LV52"/>
<keyword evidence="3" id="KW-1185">Reference proteome</keyword>
<comment type="caution">
    <text evidence="1">The sequence shown here is derived from an EMBL/GenBank/DDBJ whole genome shotgun (WGS) entry which is preliminary data.</text>
</comment>
<dbReference type="Gene3D" id="2.60.120.200">
    <property type="match status" value="1"/>
</dbReference>
<name>A0A814LV52_9BILA</name>
<evidence type="ECO:0000313" key="2">
    <source>
        <dbReference type="EMBL" id="CAF3837947.1"/>
    </source>
</evidence>